<keyword evidence="3" id="KW-1185">Reference proteome</keyword>
<keyword evidence="1" id="KW-0472">Membrane</keyword>
<proteinExistence type="predicted"/>
<protein>
    <recommendedName>
        <fullName evidence="4">Peptidase family M50</fullName>
    </recommendedName>
</protein>
<feature type="transmembrane region" description="Helical" evidence="1">
    <location>
        <begin position="297"/>
        <end position="317"/>
    </location>
</feature>
<organism evidence="2 3">
    <name type="scientific">Methanoculleus frigidifontis</name>
    <dbReference type="NCBI Taxonomy" id="2584085"/>
    <lineage>
        <taxon>Archaea</taxon>
        <taxon>Methanobacteriati</taxon>
        <taxon>Methanobacteriota</taxon>
        <taxon>Stenosarchaea group</taxon>
        <taxon>Methanomicrobia</taxon>
        <taxon>Methanomicrobiales</taxon>
        <taxon>Methanomicrobiaceae</taxon>
        <taxon>Methanoculleus</taxon>
    </lineage>
</organism>
<dbReference type="Proteomes" id="UP001168338">
    <property type="component" value="Unassembled WGS sequence"/>
</dbReference>
<dbReference type="EMBL" id="VCYH01000001">
    <property type="protein sequence ID" value="MDN7023623.1"/>
    <property type="molecule type" value="Genomic_DNA"/>
</dbReference>
<accession>A0ABT8M6Q3</accession>
<keyword evidence="1" id="KW-0812">Transmembrane</keyword>
<feature type="transmembrane region" description="Helical" evidence="1">
    <location>
        <begin position="229"/>
        <end position="249"/>
    </location>
</feature>
<dbReference type="RefSeq" id="WP_301662668.1">
    <property type="nucleotide sequence ID" value="NZ_VCYH01000001.1"/>
</dbReference>
<evidence type="ECO:0000256" key="1">
    <source>
        <dbReference type="SAM" id="Phobius"/>
    </source>
</evidence>
<feature type="transmembrane region" description="Helical" evidence="1">
    <location>
        <begin position="7"/>
        <end position="25"/>
    </location>
</feature>
<feature type="transmembrane region" description="Helical" evidence="1">
    <location>
        <begin position="86"/>
        <end position="107"/>
    </location>
</feature>
<keyword evidence="1" id="KW-1133">Transmembrane helix</keyword>
<gene>
    <name evidence="2" type="ORF">FGU65_01695</name>
</gene>
<feature type="transmembrane region" description="Helical" evidence="1">
    <location>
        <begin position="269"/>
        <end position="285"/>
    </location>
</feature>
<comment type="caution">
    <text evidence="2">The sequence shown here is derived from an EMBL/GenBank/DDBJ whole genome shotgun (WGS) entry which is preliminary data.</text>
</comment>
<name>A0ABT8M6Q3_9EURY</name>
<sequence length="343" mass="38378">MTYRQAAAWLALIVVGIFFLFAIAMEFLETSLVLFAVLLLYLTYSGYLLPAIDRRREDPRILEAQPAGTETDRSRSLMQLPPIPRVLAFIAITTLSFLILHLGVLLVHEFSHSLLAYLLGVKQDPWNIIYGNWIGSHWDENVDYAALFAAGEGPTAAAIAFAGPFANIALFFVTVGLMAAGRVKSHRWAYHCVFWTCVITFVMVFEYVFTRSFLQHDDFGNINHGLGISPWPIFLAGTILGIFGLYYILAYKAPEYCAIVTPHDRPLQYVVVSAVSFVIFLYYIGLRITAYPAVPEWWCGTVGIAALFVVPFIASPARRWMQTSMQRSARDGRSPPHPGPSRG</sequence>
<feature type="transmembrane region" description="Helical" evidence="1">
    <location>
        <begin position="188"/>
        <end position="209"/>
    </location>
</feature>
<evidence type="ECO:0008006" key="4">
    <source>
        <dbReference type="Google" id="ProtNLM"/>
    </source>
</evidence>
<reference evidence="2" key="1">
    <citation type="submission" date="2019-05" db="EMBL/GenBank/DDBJ databases">
        <title>Methanoculleus sp. FWC-SCC1, a methanogenic archaeon isolated from deep marine cold seep.</title>
        <authorList>
            <person name="Chen Y.-W."/>
            <person name="Chen S.-C."/>
            <person name="Teng N.-H."/>
            <person name="Lai M.-C."/>
        </authorList>
    </citation>
    <scope>NUCLEOTIDE SEQUENCE</scope>
    <source>
        <strain evidence="2">FWC-SCC1</strain>
    </source>
</reference>
<feature type="transmembrane region" description="Helical" evidence="1">
    <location>
        <begin position="156"/>
        <end position="181"/>
    </location>
</feature>
<evidence type="ECO:0000313" key="2">
    <source>
        <dbReference type="EMBL" id="MDN7023623.1"/>
    </source>
</evidence>
<feature type="transmembrane region" description="Helical" evidence="1">
    <location>
        <begin position="31"/>
        <end position="52"/>
    </location>
</feature>
<evidence type="ECO:0000313" key="3">
    <source>
        <dbReference type="Proteomes" id="UP001168338"/>
    </source>
</evidence>